<feature type="transmembrane region" description="Helical" evidence="2">
    <location>
        <begin position="29"/>
        <end position="47"/>
    </location>
</feature>
<keyword evidence="4" id="KW-1185">Reference proteome</keyword>
<feature type="transmembrane region" description="Helical" evidence="2">
    <location>
        <begin position="363"/>
        <end position="384"/>
    </location>
</feature>
<evidence type="ECO:0000256" key="2">
    <source>
        <dbReference type="SAM" id="Phobius"/>
    </source>
</evidence>
<name>A0A1C5HUF6_9ACTN</name>
<feature type="transmembrane region" description="Helical" evidence="2">
    <location>
        <begin position="496"/>
        <end position="516"/>
    </location>
</feature>
<dbReference type="EMBL" id="LT607750">
    <property type="protein sequence ID" value="SCG49612.1"/>
    <property type="molecule type" value="Genomic_DNA"/>
</dbReference>
<proteinExistence type="predicted"/>
<feature type="transmembrane region" description="Helical" evidence="2">
    <location>
        <begin position="404"/>
        <end position="420"/>
    </location>
</feature>
<reference evidence="3 4" key="1">
    <citation type="submission" date="2016-06" db="EMBL/GenBank/DDBJ databases">
        <authorList>
            <person name="Kjaerup R.B."/>
            <person name="Dalgaard T.S."/>
            <person name="Juul-Madsen H.R."/>
        </authorList>
    </citation>
    <scope>NUCLEOTIDE SEQUENCE [LARGE SCALE GENOMIC DNA]</scope>
    <source>
        <strain evidence="3 4">DSM 43904</strain>
    </source>
</reference>
<evidence type="ECO:0008006" key="5">
    <source>
        <dbReference type="Google" id="ProtNLM"/>
    </source>
</evidence>
<dbReference type="RefSeq" id="WP_088993748.1">
    <property type="nucleotide sequence ID" value="NZ_LT607750.1"/>
</dbReference>
<feature type="transmembrane region" description="Helical" evidence="2">
    <location>
        <begin position="297"/>
        <end position="315"/>
    </location>
</feature>
<feature type="transmembrane region" description="Helical" evidence="2">
    <location>
        <begin position="53"/>
        <end position="70"/>
    </location>
</feature>
<protein>
    <recommendedName>
        <fullName evidence="5">4-amino-4-deoxy-L-arabinose transferase</fullName>
    </recommendedName>
</protein>
<evidence type="ECO:0000313" key="3">
    <source>
        <dbReference type="EMBL" id="SCG49612.1"/>
    </source>
</evidence>
<feature type="region of interest" description="Disordered" evidence="1">
    <location>
        <begin position="1"/>
        <end position="23"/>
    </location>
</feature>
<keyword evidence="2" id="KW-0472">Membrane</keyword>
<dbReference type="Proteomes" id="UP000198217">
    <property type="component" value="Chromosome I"/>
</dbReference>
<evidence type="ECO:0000313" key="4">
    <source>
        <dbReference type="Proteomes" id="UP000198217"/>
    </source>
</evidence>
<sequence length="660" mass="70926">MPSELTVVDPPATPAAEPTHPATRRRRTAALVAAALLAAWLAPVVAYATHRTWLLPPLLLLGTASLLRGGRTLLDRLLLATMLLLGATTAAGLLFAVWPWGLHPVPVNGTALTVLVLAAVATGRRPRLPRPGWVDLFPVLGTAALVGYLAQPLLRAGDLATRLTLLGRGEDNYRHLALFDVVGRAGGYVFVDPAAAREQIVSALVHYPQGWHLTTALLDGHLTPIGAAARGAGAVEPYLWWTVAGFGLLTLTLLWVAQRIPGPLHPLHRTVLTVVVGALILGTQLPRLLIAGYPTEVLGLTLAVALAGLVIRPLAGTREQLVLLGALLTGIGFSYYLFLPAAAVLALCWFAGHWREALRAWPTLLAVALATVPLAATTPLLGLLRADHAEALAAPIGRDVTQTWRALLWLGGLVVLALVVQVRRSDRAWRRTLLVMLVGAGFALAIAQASINAGGQPAYYFNKAGHLATALFIVGTAGLVRLLPTPRRDRGLPRRVGTTAAAAVTGVALAATAVTYCGVTGWHRGILVTDEWTWAQRWVHQHLEQPVRAAVVCAEVDRAYPPVPWATTFILDRGPYRSYLEGLCLSALQGTTAQSEPGVYGMVFLEPDRTREMLRRTPGPVRFVVTDPGARRRVEKLLIAEPELHRRVTVEVMLIPEPYR</sequence>
<gene>
    <name evidence="3" type="ORF">GA0070609_2256</name>
</gene>
<keyword evidence="2" id="KW-0812">Transmembrane</keyword>
<feature type="transmembrane region" description="Helical" evidence="2">
    <location>
        <begin position="432"/>
        <end position="451"/>
    </location>
</feature>
<feature type="compositionally biased region" description="Low complexity" evidence="1">
    <location>
        <begin position="1"/>
        <end position="21"/>
    </location>
</feature>
<feature type="transmembrane region" description="Helical" evidence="2">
    <location>
        <begin position="463"/>
        <end position="484"/>
    </location>
</feature>
<organism evidence="3 4">
    <name type="scientific">Micromonospora echinaurantiaca</name>
    <dbReference type="NCBI Taxonomy" id="47857"/>
    <lineage>
        <taxon>Bacteria</taxon>
        <taxon>Bacillati</taxon>
        <taxon>Actinomycetota</taxon>
        <taxon>Actinomycetes</taxon>
        <taxon>Micromonosporales</taxon>
        <taxon>Micromonosporaceae</taxon>
        <taxon>Micromonospora</taxon>
    </lineage>
</organism>
<dbReference type="AlphaFoldDB" id="A0A1C5HUF6"/>
<feature type="transmembrane region" description="Helical" evidence="2">
    <location>
        <begin position="270"/>
        <end position="290"/>
    </location>
</feature>
<accession>A0A1C5HUF6</accession>
<keyword evidence="2" id="KW-1133">Transmembrane helix</keyword>
<feature type="transmembrane region" description="Helical" evidence="2">
    <location>
        <begin position="321"/>
        <end position="351"/>
    </location>
</feature>
<feature type="transmembrane region" description="Helical" evidence="2">
    <location>
        <begin position="238"/>
        <end position="258"/>
    </location>
</feature>
<feature type="transmembrane region" description="Helical" evidence="2">
    <location>
        <begin position="77"/>
        <end position="99"/>
    </location>
</feature>
<evidence type="ECO:0000256" key="1">
    <source>
        <dbReference type="SAM" id="MobiDB-lite"/>
    </source>
</evidence>